<feature type="region of interest" description="Disordered" evidence="1">
    <location>
        <begin position="85"/>
        <end position="159"/>
    </location>
</feature>
<sequence length="184" mass="20425">MATGATGQLQAPSISLDELQAFHTRHFPGQGQPPMPNFAHENAQLGESEYYEEEDDGLGYYPDGVKRTLTDEQIRIFRHSEIHAILRKRQLEEERRLQEEEDATGRSSEKGPVHSINPDQTSMDRKTDASVPKSSGGSDHRKGDQGVSGLDYDGDSSYRVNTRDDAAAAAASRFAGRRIISYDD</sequence>
<dbReference type="RefSeq" id="XP_028489686.1">
    <property type="nucleotide sequence ID" value="XM_028632499.1"/>
</dbReference>
<proteinExistence type="predicted"/>
<dbReference type="VEuPathDB" id="FungiDB:C8Q69DRAFT_503542"/>
<organism evidence="2 3">
    <name type="scientific">Byssochlamys spectabilis</name>
    <name type="common">Paecilomyces variotii</name>
    <dbReference type="NCBI Taxonomy" id="264951"/>
    <lineage>
        <taxon>Eukaryota</taxon>
        <taxon>Fungi</taxon>
        <taxon>Dikarya</taxon>
        <taxon>Ascomycota</taxon>
        <taxon>Pezizomycotina</taxon>
        <taxon>Eurotiomycetes</taxon>
        <taxon>Eurotiomycetidae</taxon>
        <taxon>Eurotiales</taxon>
        <taxon>Thermoascaceae</taxon>
        <taxon>Paecilomyces</taxon>
    </lineage>
</organism>
<accession>A0A443I7L3</accession>
<gene>
    <name evidence="2" type="ORF">C8Q69DRAFT_503542</name>
</gene>
<dbReference type="PANTHER" id="PTHR40642:SF1">
    <property type="entry name" value="YALI0F31295P"/>
    <property type="match status" value="1"/>
</dbReference>
<name>A0A443I7L3_BYSSP</name>
<evidence type="ECO:0000256" key="1">
    <source>
        <dbReference type="SAM" id="MobiDB-lite"/>
    </source>
</evidence>
<dbReference type="InterPro" id="IPR024526">
    <property type="entry name" value="DUF3807"/>
</dbReference>
<evidence type="ECO:0000313" key="2">
    <source>
        <dbReference type="EMBL" id="RWR00042.1"/>
    </source>
</evidence>
<dbReference type="Proteomes" id="UP000283841">
    <property type="component" value="Unassembled WGS sequence"/>
</dbReference>
<dbReference type="EMBL" id="RCNU01000001">
    <property type="protein sequence ID" value="RWR00042.1"/>
    <property type="molecule type" value="Genomic_DNA"/>
</dbReference>
<dbReference type="STRING" id="264951.A0A443I7L3"/>
<comment type="caution">
    <text evidence="2">The sequence shown here is derived from an EMBL/GenBank/DDBJ whole genome shotgun (WGS) entry which is preliminary data.</text>
</comment>
<feature type="region of interest" description="Disordered" evidence="1">
    <location>
        <begin position="22"/>
        <end position="64"/>
    </location>
</feature>
<dbReference type="AlphaFoldDB" id="A0A443I7L3"/>
<evidence type="ECO:0000313" key="3">
    <source>
        <dbReference type="Proteomes" id="UP000283841"/>
    </source>
</evidence>
<dbReference type="PANTHER" id="PTHR40642">
    <property type="entry name" value="YALI0F31295P"/>
    <property type="match status" value="1"/>
</dbReference>
<dbReference type="GeneID" id="39601776"/>
<dbReference type="Pfam" id="PF12720">
    <property type="entry name" value="DUF3807"/>
    <property type="match status" value="1"/>
</dbReference>
<keyword evidence="3" id="KW-1185">Reference proteome</keyword>
<protein>
    <submittedName>
        <fullName evidence="2">Uncharacterized protein</fullName>
    </submittedName>
</protein>
<feature type="compositionally biased region" description="Basic and acidic residues" evidence="1">
    <location>
        <begin position="85"/>
        <end position="112"/>
    </location>
</feature>
<reference evidence="2 3" key="1">
    <citation type="journal article" date="2018" name="Front. Microbiol.">
        <title>Genomic and genetic insights into a cosmopolitan fungus, Paecilomyces variotii (Eurotiales).</title>
        <authorList>
            <person name="Urquhart A.S."/>
            <person name="Mondo S.J."/>
            <person name="Makela M.R."/>
            <person name="Hane J.K."/>
            <person name="Wiebenga A."/>
            <person name="He G."/>
            <person name="Mihaltcheva S."/>
            <person name="Pangilinan J."/>
            <person name="Lipzen A."/>
            <person name="Barry K."/>
            <person name="de Vries R.P."/>
            <person name="Grigoriev I.V."/>
            <person name="Idnurm A."/>
        </authorList>
    </citation>
    <scope>NUCLEOTIDE SEQUENCE [LARGE SCALE GENOMIC DNA]</scope>
    <source>
        <strain evidence="2 3">CBS 101075</strain>
    </source>
</reference>